<dbReference type="AlphaFoldDB" id="A0A368FPJ2"/>
<organism evidence="2 3">
    <name type="scientific">Ancylostoma caninum</name>
    <name type="common">Dog hookworm</name>
    <dbReference type="NCBI Taxonomy" id="29170"/>
    <lineage>
        <taxon>Eukaryota</taxon>
        <taxon>Metazoa</taxon>
        <taxon>Ecdysozoa</taxon>
        <taxon>Nematoda</taxon>
        <taxon>Chromadorea</taxon>
        <taxon>Rhabditida</taxon>
        <taxon>Rhabditina</taxon>
        <taxon>Rhabditomorpha</taxon>
        <taxon>Strongyloidea</taxon>
        <taxon>Ancylostomatidae</taxon>
        <taxon>Ancylostomatinae</taxon>
        <taxon>Ancylostoma</taxon>
    </lineage>
</organism>
<sequence length="940" mass="103542">MDPPSRRSRRSSILKIRQTEVVLESTAVEDDQKQVVKRRVSFHNVKTVQNFEKDNLNLLDGSPFREKIQETMSSDGILTPGRSQVTLSTPSTANSNTENTNFTDDTMAAFEGGPRQRLSYDEVTNYSIADMSMGDTTVTDGTEAVLSATQPLQLDDHSAVDICVSETISAGDDGGLSSGNSNSTQYGNIDMSFSTTMNCSSRSSDDTLAALDVTCGNRKNPANQNRGADLITSSKPLCDLSKRDFTMDETMIAMNTKPGQSVSMFLIPAHTSHNKSSVSTYNDDTALAFEDVITARTRDSGQEEEMKLSATISDSTISGDTMAVFEAVERNKESVASGNSDMDITSVATSTSVLENRSPPLYVVAASDEKEESGNATFVIEHQSSVQPLAKLSTESTHFEQAANETVTLVSSEKSCHTLAESSSVATGDDHGLTFTQAAGDYEEANGEQSVCMNSSIVISRISDSSDVKGLTHNGTCNLCPTPEKSISLMRLEEAPKLSSSHSILSKSHLESPGIVDRKRQRQFDDKTSETMELEELEEQRKADVSCYPANPPVVDAVFEDKFMDGEGVVNISNISKLLITRYTGKACSSSKRQKFFVLKAVLNEDSNYLKRWVSQGAYGTVLLSNDDDGVGESMEVVQLSNDGVGAEPYSDDINKTALMCDTLRTLAEQIEDLEQPGSRFRLSTSSRDDTVLSTKSLRDETISISHRMMFDSHALQVMYANPADDQPEGNLVREQIVDELTKKVLEMQQRSESDFGVLFPKLQARDAAKALAVKNMTPRALSIDEADLLQSARLVAEIEWANIRTEVAKQAISAIEQCLTEDDPCLKELYEDVQLCERLDELETEVRDIEKSLSGVPSPLEVAEILSSYDQAVKDEEDLDARILDKQIEELRLELHLQKLRNEEIRRQNDELSHIANTLEKNEARVRGFKQQILQSRFS</sequence>
<evidence type="ECO:0000313" key="2">
    <source>
        <dbReference type="EMBL" id="RCN34151.1"/>
    </source>
</evidence>
<feature type="coiled-coil region" evidence="1">
    <location>
        <begin position="875"/>
        <end position="923"/>
    </location>
</feature>
<name>A0A368FPJ2_ANCCA</name>
<dbReference type="Proteomes" id="UP000252519">
    <property type="component" value="Unassembled WGS sequence"/>
</dbReference>
<protein>
    <submittedName>
        <fullName evidence="2">Uncharacterized protein</fullName>
    </submittedName>
</protein>
<keyword evidence="1" id="KW-0175">Coiled coil</keyword>
<dbReference type="STRING" id="29170.A0A368FPJ2"/>
<reference evidence="2 3" key="1">
    <citation type="submission" date="2014-10" db="EMBL/GenBank/DDBJ databases">
        <title>Draft genome of the hookworm Ancylostoma caninum.</title>
        <authorList>
            <person name="Mitreva M."/>
        </authorList>
    </citation>
    <scope>NUCLEOTIDE SEQUENCE [LARGE SCALE GENOMIC DNA]</scope>
    <source>
        <strain evidence="2 3">Baltimore</strain>
    </source>
</reference>
<proteinExistence type="predicted"/>
<comment type="caution">
    <text evidence="2">The sequence shown here is derived from an EMBL/GenBank/DDBJ whole genome shotgun (WGS) entry which is preliminary data.</text>
</comment>
<evidence type="ECO:0000256" key="1">
    <source>
        <dbReference type="SAM" id="Coils"/>
    </source>
</evidence>
<evidence type="ECO:0000313" key="3">
    <source>
        <dbReference type="Proteomes" id="UP000252519"/>
    </source>
</evidence>
<gene>
    <name evidence="2" type="ORF">ANCCAN_20009</name>
</gene>
<dbReference type="EMBL" id="JOJR01000817">
    <property type="protein sequence ID" value="RCN34151.1"/>
    <property type="molecule type" value="Genomic_DNA"/>
</dbReference>
<keyword evidence="3" id="KW-1185">Reference proteome</keyword>
<dbReference type="OrthoDB" id="5834495at2759"/>
<accession>A0A368FPJ2</accession>